<dbReference type="EMBL" id="BMAO01000676">
    <property type="protein sequence ID" value="GFQ68506.1"/>
    <property type="molecule type" value="Genomic_DNA"/>
</dbReference>
<proteinExistence type="predicted"/>
<dbReference type="Proteomes" id="UP000887116">
    <property type="component" value="Unassembled WGS sequence"/>
</dbReference>
<keyword evidence="2" id="KW-1185">Reference proteome</keyword>
<name>A0A8X6KC29_TRICU</name>
<sequence length="49" mass="5266">SISHQIHRMGYGILGISNSDGKVNRGCIMYKSHICVVTGTGCNEPGRFA</sequence>
<evidence type="ECO:0000313" key="1">
    <source>
        <dbReference type="EMBL" id="GFQ68506.1"/>
    </source>
</evidence>
<dbReference type="AlphaFoldDB" id="A0A8X6KC29"/>
<gene>
    <name evidence="1" type="ORF">TNCT_356771</name>
</gene>
<evidence type="ECO:0000313" key="2">
    <source>
        <dbReference type="Proteomes" id="UP000887116"/>
    </source>
</evidence>
<protein>
    <submittedName>
        <fullName evidence="1">Uncharacterized protein</fullName>
    </submittedName>
</protein>
<accession>A0A8X6KC29</accession>
<feature type="non-terminal residue" evidence="1">
    <location>
        <position position="1"/>
    </location>
</feature>
<comment type="caution">
    <text evidence="1">The sequence shown here is derived from an EMBL/GenBank/DDBJ whole genome shotgun (WGS) entry which is preliminary data.</text>
</comment>
<reference evidence="1" key="1">
    <citation type="submission" date="2020-07" db="EMBL/GenBank/DDBJ databases">
        <title>Multicomponent nature underlies the extraordinary mechanical properties of spider dragline silk.</title>
        <authorList>
            <person name="Kono N."/>
            <person name="Nakamura H."/>
            <person name="Mori M."/>
            <person name="Yoshida Y."/>
            <person name="Ohtoshi R."/>
            <person name="Malay A.D."/>
            <person name="Moran D.A.P."/>
            <person name="Tomita M."/>
            <person name="Numata K."/>
            <person name="Arakawa K."/>
        </authorList>
    </citation>
    <scope>NUCLEOTIDE SEQUENCE</scope>
</reference>
<organism evidence="1 2">
    <name type="scientific">Trichonephila clavata</name>
    <name type="common">Joro spider</name>
    <name type="synonym">Nephila clavata</name>
    <dbReference type="NCBI Taxonomy" id="2740835"/>
    <lineage>
        <taxon>Eukaryota</taxon>
        <taxon>Metazoa</taxon>
        <taxon>Ecdysozoa</taxon>
        <taxon>Arthropoda</taxon>
        <taxon>Chelicerata</taxon>
        <taxon>Arachnida</taxon>
        <taxon>Araneae</taxon>
        <taxon>Araneomorphae</taxon>
        <taxon>Entelegynae</taxon>
        <taxon>Araneoidea</taxon>
        <taxon>Nephilidae</taxon>
        <taxon>Trichonephila</taxon>
    </lineage>
</organism>